<feature type="region of interest" description="Disordered" evidence="4">
    <location>
        <begin position="235"/>
        <end position="295"/>
    </location>
</feature>
<accession>A0A7N0T893</accession>
<dbReference type="PANTHER" id="PTHR47714">
    <property type="entry name" value="CRS1/YHBY DOMAIN CONTAINING PROTEIN, EXPRESSED"/>
    <property type="match status" value="1"/>
</dbReference>
<evidence type="ECO:0000259" key="5">
    <source>
        <dbReference type="PROSITE" id="PS51295"/>
    </source>
</evidence>
<keyword evidence="1 2" id="KW-0694">RNA-binding</keyword>
<feature type="domain" description="CRM" evidence="5">
    <location>
        <begin position="141"/>
        <end position="240"/>
    </location>
</feature>
<keyword evidence="7" id="KW-1185">Reference proteome</keyword>
<name>A0A7N0T893_KALFE</name>
<feature type="compositionally biased region" description="Basic and acidic residues" evidence="4">
    <location>
        <begin position="235"/>
        <end position="247"/>
    </location>
</feature>
<keyword evidence="3" id="KW-0175">Coiled coil</keyword>
<dbReference type="AlphaFoldDB" id="A0A7N0T893"/>
<evidence type="ECO:0000256" key="2">
    <source>
        <dbReference type="PROSITE-ProRule" id="PRU00626"/>
    </source>
</evidence>
<dbReference type="GO" id="GO:0009507">
    <property type="term" value="C:chloroplast"/>
    <property type="evidence" value="ECO:0007669"/>
    <property type="project" value="TreeGrafter"/>
</dbReference>
<dbReference type="SMART" id="SM01103">
    <property type="entry name" value="CRS1_YhbY"/>
    <property type="match status" value="1"/>
</dbReference>
<protein>
    <recommendedName>
        <fullName evidence="5">CRM domain-containing protein</fullName>
    </recommendedName>
</protein>
<feature type="compositionally biased region" description="Polar residues" evidence="4">
    <location>
        <begin position="286"/>
        <end position="295"/>
    </location>
</feature>
<dbReference type="Gramene" id="Kaladp0024s0977.1.v1.1">
    <property type="protein sequence ID" value="Kaladp0024s0977.1.v1.1"/>
    <property type="gene ID" value="Kaladp0024s0977.v1.1"/>
</dbReference>
<dbReference type="InterPro" id="IPR001890">
    <property type="entry name" value="RNA-binding_CRM"/>
</dbReference>
<evidence type="ECO:0000313" key="7">
    <source>
        <dbReference type="Proteomes" id="UP000594263"/>
    </source>
</evidence>
<dbReference type="OMA" id="KPFRREY"/>
<dbReference type="GO" id="GO:0003723">
    <property type="term" value="F:RNA binding"/>
    <property type="evidence" value="ECO:0007669"/>
    <property type="project" value="UniProtKB-UniRule"/>
</dbReference>
<sequence>MAASSVTSSYHLLSNILRSPLPSAALLSLPLRRSLPVILTKRSHVTAFAPLRARARIASSRQWSGSVKRLSATPVRVSFESIDLQAAELEDDYDDEEEEEDFEDGEGAVVGEIKEAEDNEEEEEEVRVVKEAPKLDRSKLPELTIKEKKELASYAHSLGKKLKIQLVGKSGVTASLATSFVETLEANELLKIKIHATCPGEVAEIAKQLEDATGSVVVGQIGRTLILYRPSLSKMKAEERRRQERRVYVKKTSVFKPSFPGTQKKGPTSRPSDHTPSLRPNDRGSRGSSRVRTAE</sequence>
<dbReference type="Proteomes" id="UP000594263">
    <property type="component" value="Unplaced"/>
</dbReference>
<feature type="coiled-coil region" evidence="3">
    <location>
        <begin position="79"/>
        <end position="106"/>
    </location>
</feature>
<dbReference type="PROSITE" id="PS51295">
    <property type="entry name" value="CRM"/>
    <property type="match status" value="1"/>
</dbReference>
<evidence type="ECO:0000313" key="6">
    <source>
        <dbReference type="EnsemblPlants" id="Kaladp0024s0977.1.v1.1"/>
    </source>
</evidence>
<dbReference type="FunFam" id="3.30.110.60:FF:000004">
    <property type="entry name" value="RNA-binding CRS1 / YhbY (CRM) domain protein"/>
    <property type="match status" value="1"/>
</dbReference>
<dbReference type="SUPFAM" id="SSF75471">
    <property type="entry name" value="YhbY-like"/>
    <property type="match status" value="1"/>
</dbReference>
<evidence type="ECO:0000256" key="4">
    <source>
        <dbReference type="SAM" id="MobiDB-lite"/>
    </source>
</evidence>
<evidence type="ECO:0000256" key="3">
    <source>
        <dbReference type="SAM" id="Coils"/>
    </source>
</evidence>
<organism evidence="6 7">
    <name type="scientific">Kalanchoe fedtschenkoi</name>
    <name type="common">Lavender scallops</name>
    <name type="synonym">South American air plant</name>
    <dbReference type="NCBI Taxonomy" id="63787"/>
    <lineage>
        <taxon>Eukaryota</taxon>
        <taxon>Viridiplantae</taxon>
        <taxon>Streptophyta</taxon>
        <taxon>Embryophyta</taxon>
        <taxon>Tracheophyta</taxon>
        <taxon>Spermatophyta</taxon>
        <taxon>Magnoliopsida</taxon>
        <taxon>eudicotyledons</taxon>
        <taxon>Gunneridae</taxon>
        <taxon>Pentapetalae</taxon>
        <taxon>Saxifragales</taxon>
        <taxon>Crassulaceae</taxon>
        <taxon>Kalanchoe</taxon>
    </lineage>
</organism>
<dbReference type="InterPro" id="IPR035920">
    <property type="entry name" value="YhbY-like_sf"/>
</dbReference>
<dbReference type="Gene3D" id="3.30.110.60">
    <property type="entry name" value="YhbY-like"/>
    <property type="match status" value="1"/>
</dbReference>
<dbReference type="Pfam" id="PF01985">
    <property type="entry name" value="CRS1_YhbY"/>
    <property type="match status" value="1"/>
</dbReference>
<dbReference type="PANTHER" id="PTHR47714:SF1">
    <property type="entry name" value="RNA-BINDING CRS1 _ YHBY (CRM) DOMAIN PROTEIN"/>
    <property type="match status" value="1"/>
</dbReference>
<evidence type="ECO:0000256" key="1">
    <source>
        <dbReference type="ARBA" id="ARBA00022884"/>
    </source>
</evidence>
<reference evidence="6" key="1">
    <citation type="submission" date="2021-01" db="UniProtKB">
        <authorList>
            <consortium name="EnsemblPlants"/>
        </authorList>
    </citation>
    <scope>IDENTIFICATION</scope>
</reference>
<dbReference type="EnsemblPlants" id="Kaladp0024s0977.1.v1.1">
    <property type="protein sequence ID" value="Kaladp0024s0977.1.v1.1"/>
    <property type="gene ID" value="Kaladp0024s0977.v1.1"/>
</dbReference>
<proteinExistence type="predicted"/>